<dbReference type="OrthoDB" id="9774290at2"/>
<evidence type="ECO:0000256" key="4">
    <source>
        <dbReference type="PIRNR" id="PIRNR006078"/>
    </source>
</evidence>
<dbReference type="InterPro" id="IPR036129">
    <property type="entry name" value="Glycerate_kinase_sf"/>
</dbReference>
<reference evidence="5 6" key="1">
    <citation type="submission" date="2019-07" db="EMBL/GenBank/DDBJ databases">
        <title>Genomic Encyclopedia of Type Strains, Phase III (KMG-III): the genomes of soil and plant-associated and newly described type strains.</title>
        <authorList>
            <person name="Whitman W."/>
        </authorList>
    </citation>
    <scope>NUCLEOTIDE SEQUENCE [LARGE SCALE GENOMIC DNA]</scope>
    <source>
        <strain evidence="5 6">BL24</strain>
    </source>
</reference>
<dbReference type="InterPro" id="IPR018193">
    <property type="entry name" value="Glyc_kinase_flavodox-like_fold"/>
</dbReference>
<evidence type="ECO:0000256" key="2">
    <source>
        <dbReference type="ARBA" id="ARBA00022679"/>
    </source>
</evidence>
<dbReference type="Proteomes" id="UP000323257">
    <property type="component" value="Unassembled WGS sequence"/>
</dbReference>
<evidence type="ECO:0000256" key="1">
    <source>
        <dbReference type="ARBA" id="ARBA00006284"/>
    </source>
</evidence>
<sequence length="377" mass="39054">MKIVIAPDSFKGSLTATEAAQAIERGIRNAFPEANTVLVPMADGGEGSLEPIVHSAEGTIVAHTVRGPLGSPVDAAYGLLENGKTAVVEMARASGLLLVPAALRNPKLTSTYGTGELIRHALDHGCRRFILALGGSATNDGGAGMLEALGMAFYDASGSVIHPSGGNLDRIARVDDDAFDSRIAESDFLLACDVTNPLLGLHGATAVYAPQKGATPGDIEHLERNMRHWADLVESKTNMRLHDYPGAGAAGGLAGAFLAFFPSRLRPGIEVVIDSAGLRRHMPGADLAITGEGSLDVQTASGKAPLGVAREAQSLGIPVIALAGAVRPDLRALYEGGISCAFSIANAPMPLEEAMTRAGELLEHAAEQAVRAFFAGR</sequence>
<dbReference type="Gene3D" id="3.40.50.10350">
    <property type="entry name" value="Glycerate kinase, domain 1"/>
    <property type="match status" value="1"/>
</dbReference>
<comment type="caution">
    <text evidence="5">The sequence shown here is derived from an EMBL/GenBank/DDBJ whole genome shotgun (WGS) entry which is preliminary data.</text>
</comment>
<dbReference type="PANTHER" id="PTHR21599">
    <property type="entry name" value="GLYCERATE KINASE"/>
    <property type="match status" value="1"/>
</dbReference>
<accession>A0A5S5BYS3</accession>
<dbReference type="NCBIfam" id="TIGR00045">
    <property type="entry name" value="glycerate kinase"/>
    <property type="match status" value="1"/>
</dbReference>
<organism evidence="5 6">
    <name type="scientific">Paenibacillus methanolicus</name>
    <dbReference type="NCBI Taxonomy" id="582686"/>
    <lineage>
        <taxon>Bacteria</taxon>
        <taxon>Bacillati</taxon>
        <taxon>Bacillota</taxon>
        <taxon>Bacilli</taxon>
        <taxon>Bacillales</taxon>
        <taxon>Paenibacillaceae</taxon>
        <taxon>Paenibacillus</taxon>
    </lineage>
</organism>
<dbReference type="GO" id="GO:0008887">
    <property type="term" value="F:glycerate kinase activity"/>
    <property type="evidence" value="ECO:0007669"/>
    <property type="project" value="UniProtKB-UniRule"/>
</dbReference>
<protein>
    <submittedName>
        <fullName evidence="5">Glycerate kinase</fullName>
    </submittedName>
</protein>
<dbReference type="AlphaFoldDB" id="A0A5S5BYS3"/>
<dbReference type="PIRSF" id="PIRSF006078">
    <property type="entry name" value="GlxK"/>
    <property type="match status" value="1"/>
</dbReference>
<dbReference type="InterPro" id="IPR018197">
    <property type="entry name" value="Glycerate_kinase_RE-like"/>
</dbReference>
<dbReference type="SUPFAM" id="SSF110738">
    <property type="entry name" value="Glycerate kinase I"/>
    <property type="match status" value="1"/>
</dbReference>
<dbReference type="GO" id="GO:0031388">
    <property type="term" value="P:organic acid phosphorylation"/>
    <property type="evidence" value="ECO:0007669"/>
    <property type="project" value="UniProtKB-UniRule"/>
</dbReference>
<dbReference type="EMBL" id="VNHS01000011">
    <property type="protein sequence ID" value="TYP70823.1"/>
    <property type="molecule type" value="Genomic_DNA"/>
</dbReference>
<dbReference type="InterPro" id="IPR004381">
    <property type="entry name" value="Glycerate_kinase"/>
</dbReference>
<dbReference type="PANTHER" id="PTHR21599:SF0">
    <property type="entry name" value="GLYCERATE KINASE"/>
    <property type="match status" value="1"/>
</dbReference>
<dbReference type="Gene3D" id="3.90.1510.10">
    <property type="entry name" value="Glycerate kinase, domain 2"/>
    <property type="match status" value="1"/>
</dbReference>
<keyword evidence="6" id="KW-1185">Reference proteome</keyword>
<evidence type="ECO:0000256" key="3">
    <source>
        <dbReference type="ARBA" id="ARBA00022777"/>
    </source>
</evidence>
<comment type="similarity">
    <text evidence="1 4">Belongs to the glycerate kinase type-1 family.</text>
</comment>
<keyword evidence="2 4" id="KW-0808">Transferase</keyword>
<gene>
    <name evidence="5" type="ORF">BCM02_111331</name>
</gene>
<evidence type="ECO:0000313" key="5">
    <source>
        <dbReference type="EMBL" id="TYP70823.1"/>
    </source>
</evidence>
<evidence type="ECO:0000313" key="6">
    <source>
        <dbReference type="Proteomes" id="UP000323257"/>
    </source>
</evidence>
<dbReference type="RefSeq" id="WP_148932361.1">
    <property type="nucleotide sequence ID" value="NZ_VNHS01000011.1"/>
</dbReference>
<name>A0A5S5BYS3_9BACL</name>
<dbReference type="Pfam" id="PF02595">
    <property type="entry name" value="Gly_kinase"/>
    <property type="match status" value="1"/>
</dbReference>
<proteinExistence type="inferred from homology"/>
<keyword evidence="3 4" id="KW-0418">Kinase</keyword>